<comment type="caution">
    <text evidence="2">The sequence shown here is derived from an EMBL/GenBank/DDBJ whole genome shotgun (WGS) entry which is preliminary data.</text>
</comment>
<sequence>MVLGSDWLIAPYPPLGVMGGARHRRPSRDLTQAPHGPEQALTALQALQGMTVNAARAAGEEHLAGRIALGHRADLTVLADDPLTVDATGLPDLPVLLTVVDGGVTHRDPSL</sequence>
<evidence type="ECO:0000259" key="1">
    <source>
        <dbReference type="Pfam" id="PF07969"/>
    </source>
</evidence>
<dbReference type="PANTHER" id="PTHR22642">
    <property type="entry name" value="IMIDAZOLONEPROPIONASE"/>
    <property type="match status" value="1"/>
</dbReference>
<accession>A0ABQ3T8A1</accession>
<dbReference type="InterPro" id="IPR011059">
    <property type="entry name" value="Metal-dep_hydrolase_composite"/>
</dbReference>
<proteinExistence type="predicted"/>
<dbReference type="SUPFAM" id="SSF51338">
    <property type="entry name" value="Composite domain of metallo-dependent hydrolases"/>
    <property type="match status" value="1"/>
</dbReference>
<dbReference type="EMBL" id="BNED01000005">
    <property type="protein sequence ID" value="GHI76623.1"/>
    <property type="molecule type" value="Genomic_DNA"/>
</dbReference>
<dbReference type="Proteomes" id="UP000608522">
    <property type="component" value="Unassembled WGS sequence"/>
</dbReference>
<reference evidence="3" key="1">
    <citation type="submission" date="2023-07" db="EMBL/GenBank/DDBJ databases">
        <title>Whole genome shotgun sequence of Streptomyces spororaveus NBRC 15456.</title>
        <authorList>
            <person name="Komaki H."/>
            <person name="Tamura T."/>
        </authorList>
    </citation>
    <scope>NUCLEOTIDE SEQUENCE [LARGE SCALE GENOMIC DNA]</scope>
    <source>
        <strain evidence="3">NBRC 15456</strain>
    </source>
</reference>
<dbReference type="PANTHER" id="PTHR22642:SF2">
    <property type="entry name" value="PROTEIN LONG AFTER FAR-RED 3"/>
    <property type="match status" value="1"/>
</dbReference>
<organism evidence="2 3">
    <name type="scientific">Streptomyces spororaveus</name>
    <dbReference type="NCBI Taxonomy" id="284039"/>
    <lineage>
        <taxon>Bacteria</taxon>
        <taxon>Bacillati</taxon>
        <taxon>Actinomycetota</taxon>
        <taxon>Actinomycetes</taxon>
        <taxon>Kitasatosporales</taxon>
        <taxon>Streptomycetaceae</taxon>
        <taxon>Streptomyces</taxon>
    </lineage>
</organism>
<evidence type="ECO:0000313" key="3">
    <source>
        <dbReference type="Proteomes" id="UP000608522"/>
    </source>
</evidence>
<dbReference type="InterPro" id="IPR013108">
    <property type="entry name" value="Amidohydro_3"/>
</dbReference>
<dbReference type="Gene3D" id="2.30.40.10">
    <property type="entry name" value="Urease, subunit C, domain 1"/>
    <property type="match status" value="1"/>
</dbReference>
<name>A0ABQ3T8A1_9ACTN</name>
<protein>
    <recommendedName>
        <fullName evidence="1">Amidohydrolase 3 domain-containing protein</fullName>
    </recommendedName>
</protein>
<dbReference type="Pfam" id="PF07969">
    <property type="entry name" value="Amidohydro_3"/>
    <property type="match status" value="1"/>
</dbReference>
<feature type="domain" description="Amidohydrolase 3" evidence="1">
    <location>
        <begin position="2"/>
        <end position="105"/>
    </location>
</feature>
<gene>
    <name evidence="2" type="ORF">Sspor_21840</name>
</gene>
<evidence type="ECO:0000313" key="2">
    <source>
        <dbReference type="EMBL" id="GHI76623.1"/>
    </source>
</evidence>
<dbReference type="Gene3D" id="3.20.20.140">
    <property type="entry name" value="Metal-dependent hydrolases"/>
    <property type="match status" value="1"/>
</dbReference>
<keyword evidence="3" id="KW-1185">Reference proteome</keyword>